<protein>
    <submittedName>
        <fullName evidence="8">Allantoate amidohydrolase</fullName>
    </submittedName>
</protein>
<comment type="similarity">
    <text evidence="2">Belongs to the peptidase M20 family.</text>
</comment>
<dbReference type="EMBL" id="JAMYZZ010000021">
    <property type="protein sequence ID" value="MCP1259091.1"/>
    <property type="molecule type" value="Genomic_DNA"/>
</dbReference>
<keyword evidence="5" id="KW-0378">Hydrolase</keyword>
<dbReference type="Gene3D" id="3.30.70.360">
    <property type="match status" value="1"/>
</dbReference>
<evidence type="ECO:0000313" key="9">
    <source>
        <dbReference type="Proteomes" id="UP001523528"/>
    </source>
</evidence>
<comment type="cofactor">
    <cofactor evidence="1">
        <name>Mn(2+)</name>
        <dbReference type="ChEBI" id="CHEBI:29035"/>
    </cofactor>
</comment>
<evidence type="ECO:0000256" key="4">
    <source>
        <dbReference type="ARBA" id="ARBA00022723"/>
    </source>
</evidence>
<dbReference type="PANTHER" id="PTHR32494">
    <property type="entry name" value="ALLANTOATE DEIMINASE-RELATED"/>
    <property type="match status" value="1"/>
</dbReference>
<comment type="subunit">
    <text evidence="3">Homodimer.</text>
</comment>
<keyword evidence="4" id="KW-0479">Metal-binding</keyword>
<dbReference type="InterPro" id="IPR036264">
    <property type="entry name" value="Bact_exopeptidase_dim_dom"/>
</dbReference>
<dbReference type="RefSeq" id="WP_253544139.1">
    <property type="nucleotide sequence ID" value="NZ_JAMYZY010000021.1"/>
</dbReference>
<dbReference type="InterPro" id="IPR010158">
    <property type="entry name" value="Amidase_Cbmase"/>
</dbReference>
<name>A0ABT1F1J5_9PROT</name>
<dbReference type="SUPFAM" id="SSF55031">
    <property type="entry name" value="Bacterial exopeptidase dimerisation domain"/>
    <property type="match status" value="1"/>
</dbReference>
<dbReference type="Pfam" id="PF07687">
    <property type="entry name" value="M20_dimer"/>
    <property type="match status" value="1"/>
</dbReference>
<dbReference type="Gene3D" id="3.40.630.10">
    <property type="entry name" value="Zn peptidases"/>
    <property type="match status" value="1"/>
</dbReference>
<dbReference type="InterPro" id="IPR011650">
    <property type="entry name" value="Peptidase_M20_dimer"/>
</dbReference>
<dbReference type="Pfam" id="PF01546">
    <property type="entry name" value="Peptidase_M20"/>
    <property type="match status" value="1"/>
</dbReference>
<evidence type="ECO:0000256" key="5">
    <source>
        <dbReference type="ARBA" id="ARBA00022801"/>
    </source>
</evidence>
<evidence type="ECO:0000256" key="2">
    <source>
        <dbReference type="ARBA" id="ARBA00006153"/>
    </source>
</evidence>
<dbReference type="Proteomes" id="UP001523528">
    <property type="component" value="Unassembled WGS sequence"/>
</dbReference>
<evidence type="ECO:0000256" key="3">
    <source>
        <dbReference type="ARBA" id="ARBA00011738"/>
    </source>
</evidence>
<accession>A0ABT1F1J5</accession>
<dbReference type="NCBIfam" id="NF006775">
    <property type="entry name" value="PRK09290.2-5"/>
    <property type="match status" value="1"/>
</dbReference>
<proteinExistence type="inferred from homology"/>
<keyword evidence="6" id="KW-0464">Manganese</keyword>
<dbReference type="CDD" id="cd03884">
    <property type="entry name" value="M20_bAS"/>
    <property type="match status" value="1"/>
</dbReference>
<dbReference type="PANTHER" id="PTHR32494:SF19">
    <property type="entry name" value="ALLANTOATE DEIMINASE-RELATED"/>
    <property type="match status" value="1"/>
</dbReference>
<dbReference type="SUPFAM" id="SSF53187">
    <property type="entry name" value="Zn-dependent exopeptidases"/>
    <property type="match status" value="1"/>
</dbReference>
<sequence length="430" mass="45886">MDKQERIVEHDAGARAVRRCEELGCDPYSDMRGGLYRPYLGTAHKAAAEALRGWMQGAGMSVRTDAAGTMIGRYEGSSANAPALMIGSHIDSVWNGGFYDGALGVMLGVECVAAFARRGLRLPFALEVVAFGDEEGSRFPLSMLGSRAMAGKAVGDVGQMRDRNGTTLQEAMQGVGLDVGRMGEARRRREDILAYLEAHIEQGPVLEHEDAPLAAVSAIAGIQRFYIRVQGQAGHAGTVPLHMRHDALTAACEMVLGIETLARAHTADFVATVGKIDVHPGAVNVIPGSASLSVEIRSADAACLERAFLQVQDLVQGIAERRSVGWEVRDHQTFAPAPCDGRLVDLLRCGIRAEGMADHVLVSGAGHDAMMMTDWVPTAMLFLRSPGGISHHPDESVIVADVQAAFDVMVNFITHLPEVLDISATQGTVA</sequence>
<keyword evidence="9" id="KW-1185">Reference proteome</keyword>
<dbReference type="PIRSF" id="PIRSF001235">
    <property type="entry name" value="Amidase_carbamoylase"/>
    <property type="match status" value="1"/>
</dbReference>
<feature type="domain" description="Peptidase M20 dimerisation" evidence="7">
    <location>
        <begin position="220"/>
        <end position="317"/>
    </location>
</feature>
<organism evidence="8 9">
    <name type="scientific">Acetobacter lambici</name>
    <dbReference type="NCBI Taxonomy" id="1332824"/>
    <lineage>
        <taxon>Bacteria</taxon>
        <taxon>Pseudomonadati</taxon>
        <taxon>Pseudomonadota</taxon>
        <taxon>Alphaproteobacteria</taxon>
        <taxon>Acetobacterales</taxon>
        <taxon>Acetobacteraceae</taxon>
        <taxon>Acetobacter</taxon>
    </lineage>
</organism>
<reference evidence="8 9" key="1">
    <citation type="submission" date="2022-06" db="EMBL/GenBank/DDBJ databases">
        <title>Acetobacer genomes from food samples.</title>
        <authorList>
            <person name="Sombolestani A."/>
        </authorList>
    </citation>
    <scope>NUCLEOTIDE SEQUENCE [LARGE SCALE GENOMIC DNA]</scope>
    <source>
        <strain evidence="8 9">R-83285</strain>
    </source>
</reference>
<evidence type="ECO:0000259" key="7">
    <source>
        <dbReference type="Pfam" id="PF07687"/>
    </source>
</evidence>
<evidence type="ECO:0000256" key="1">
    <source>
        <dbReference type="ARBA" id="ARBA00001936"/>
    </source>
</evidence>
<comment type="caution">
    <text evidence="8">The sequence shown here is derived from an EMBL/GenBank/DDBJ whole genome shotgun (WGS) entry which is preliminary data.</text>
</comment>
<gene>
    <name evidence="8" type="ORF">NKW50_10860</name>
</gene>
<dbReference type="InterPro" id="IPR002933">
    <property type="entry name" value="Peptidase_M20"/>
</dbReference>
<evidence type="ECO:0000313" key="8">
    <source>
        <dbReference type="EMBL" id="MCP1259091.1"/>
    </source>
</evidence>
<evidence type="ECO:0000256" key="6">
    <source>
        <dbReference type="ARBA" id="ARBA00023211"/>
    </source>
</evidence>
<dbReference type="NCBIfam" id="TIGR01879">
    <property type="entry name" value="hydantase"/>
    <property type="match status" value="1"/>
</dbReference>